<accession>A0A1M7N5R9</accession>
<dbReference type="SUPFAM" id="SSF56784">
    <property type="entry name" value="HAD-like"/>
    <property type="match status" value="1"/>
</dbReference>
<organism evidence="7 8">
    <name type="scientific">Anaerosporobacter mobilis DSM 15930</name>
    <dbReference type="NCBI Taxonomy" id="1120996"/>
    <lineage>
        <taxon>Bacteria</taxon>
        <taxon>Bacillati</taxon>
        <taxon>Bacillota</taxon>
        <taxon>Clostridia</taxon>
        <taxon>Lachnospirales</taxon>
        <taxon>Lachnospiraceae</taxon>
        <taxon>Anaerosporobacter</taxon>
    </lineage>
</organism>
<dbReference type="InterPro" id="IPR036412">
    <property type="entry name" value="HAD-like_sf"/>
</dbReference>
<sequence length="418" mass="48432">MRIVKSAIAVGLCYVVAMFREGNGIVFYSQLAALWCMQHYVKNSLSSAKQRTVGTIIGALYALVVILVSNKFHISPEEHSMIYSIVVTLMIIVVIYTTVIINKKQASYFSCVVFLSIVVNHLADQNPYLFVWNRFLDTMIGIIIGLGVNAFHLPKKKNRDILFLSGLDDTLLNKNDNMTGYSQFELNRILDDGAKFTISTKRTPASMMEPMQGIHLNLPVIAMDGAVLFDIKQKRYLKKYVISYDKAKEMIDLFEENELNYFVNVVIDDMLVIYYQDMEDEVQNNLVTTMRRSPFRNYVKRQLPEDEEVVYLIILDKIDTMERFYKVLEEKGYTEQYKVMKYNSDDYPGYAYIKIYNKNASKSNMLEYLKQDLGIEKVVTFGTIPNKYDVLIEPGDMNQVVRVIRKMYEPVKLGFKKY</sequence>
<dbReference type="Pfam" id="PF13515">
    <property type="entry name" value="FUSC_2"/>
    <property type="match status" value="1"/>
</dbReference>
<dbReference type="GO" id="GO:0005829">
    <property type="term" value="C:cytosol"/>
    <property type="evidence" value="ECO:0007669"/>
    <property type="project" value="TreeGrafter"/>
</dbReference>
<feature type="transmembrane region" description="Helical" evidence="5">
    <location>
        <begin position="135"/>
        <end position="153"/>
    </location>
</feature>
<keyword evidence="4 5" id="KW-0472">Membrane</keyword>
<proteinExistence type="predicted"/>
<evidence type="ECO:0000256" key="2">
    <source>
        <dbReference type="ARBA" id="ARBA00022692"/>
    </source>
</evidence>
<dbReference type="Proteomes" id="UP000184038">
    <property type="component" value="Unassembled WGS sequence"/>
</dbReference>
<keyword evidence="8" id="KW-1185">Reference proteome</keyword>
<dbReference type="GO" id="GO:0000287">
    <property type="term" value="F:magnesium ion binding"/>
    <property type="evidence" value="ECO:0007669"/>
    <property type="project" value="TreeGrafter"/>
</dbReference>
<dbReference type="GO" id="GO:0016791">
    <property type="term" value="F:phosphatase activity"/>
    <property type="evidence" value="ECO:0007669"/>
    <property type="project" value="TreeGrafter"/>
</dbReference>
<dbReference type="Gene3D" id="3.40.50.1000">
    <property type="entry name" value="HAD superfamily/HAD-like"/>
    <property type="match status" value="1"/>
</dbReference>
<evidence type="ECO:0000256" key="4">
    <source>
        <dbReference type="ARBA" id="ARBA00023136"/>
    </source>
</evidence>
<dbReference type="InterPro" id="IPR049453">
    <property type="entry name" value="Memb_transporter_dom"/>
</dbReference>
<dbReference type="Pfam" id="PF08282">
    <property type="entry name" value="Hydrolase_3"/>
    <property type="match status" value="1"/>
</dbReference>
<comment type="subcellular location">
    <subcellularLocation>
        <location evidence="1">Membrane</location>
        <topology evidence="1">Multi-pass membrane protein</topology>
    </subcellularLocation>
</comment>
<reference evidence="7 8" key="1">
    <citation type="submission" date="2016-11" db="EMBL/GenBank/DDBJ databases">
        <authorList>
            <person name="Jaros S."/>
            <person name="Januszkiewicz K."/>
            <person name="Wedrychowicz H."/>
        </authorList>
    </citation>
    <scope>NUCLEOTIDE SEQUENCE [LARGE SCALE GENOMIC DNA]</scope>
    <source>
        <strain evidence="7 8">DSM 15930</strain>
    </source>
</reference>
<dbReference type="STRING" id="1120996.SAMN02746066_04200"/>
<keyword evidence="3 5" id="KW-1133">Transmembrane helix</keyword>
<dbReference type="PANTHER" id="PTHR10000:SF8">
    <property type="entry name" value="HAD SUPERFAMILY HYDROLASE-LIKE, TYPE 3"/>
    <property type="match status" value="1"/>
</dbReference>
<dbReference type="AlphaFoldDB" id="A0A1M7N5R9"/>
<dbReference type="GO" id="GO:0016020">
    <property type="term" value="C:membrane"/>
    <property type="evidence" value="ECO:0007669"/>
    <property type="project" value="UniProtKB-SubCell"/>
</dbReference>
<feature type="transmembrane region" description="Helical" evidence="5">
    <location>
        <begin position="80"/>
        <end position="99"/>
    </location>
</feature>
<dbReference type="Gene3D" id="3.30.1240.10">
    <property type="match status" value="1"/>
</dbReference>
<protein>
    <recommendedName>
        <fullName evidence="6">Integral membrane bound transporter domain-containing protein</fullName>
    </recommendedName>
</protein>
<evidence type="ECO:0000313" key="8">
    <source>
        <dbReference type="Proteomes" id="UP000184038"/>
    </source>
</evidence>
<gene>
    <name evidence="7" type="ORF">SAMN02746066_04200</name>
</gene>
<evidence type="ECO:0000256" key="3">
    <source>
        <dbReference type="ARBA" id="ARBA00022989"/>
    </source>
</evidence>
<evidence type="ECO:0000259" key="6">
    <source>
        <dbReference type="Pfam" id="PF13515"/>
    </source>
</evidence>
<dbReference type="RefSeq" id="WP_170865552.1">
    <property type="nucleotide sequence ID" value="NZ_FRCP01000025.1"/>
</dbReference>
<dbReference type="EMBL" id="FRCP01000025">
    <property type="protein sequence ID" value="SHM98370.1"/>
    <property type="molecule type" value="Genomic_DNA"/>
</dbReference>
<feature type="domain" description="Integral membrane bound transporter" evidence="6">
    <location>
        <begin position="26"/>
        <end position="146"/>
    </location>
</feature>
<feature type="transmembrane region" description="Helical" evidence="5">
    <location>
        <begin position="106"/>
        <end position="123"/>
    </location>
</feature>
<keyword evidence="2 5" id="KW-0812">Transmembrane</keyword>
<evidence type="ECO:0000313" key="7">
    <source>
        <dbReference type="EMBL" id="SHM98370.1"/>
    </source>
</evidence>
<evidence type="ECO:0000256" key="1">
    <source>
        <dbReference type="ARBA" id="ARBA00004141"/>
    </source>
</evidence>
<dbReference type="InterPro" id="IPR023214">
    <property type="entry name" value="HAD_sf"/>
</dbReference>
<evidence type="ECO:0000256" key="5">
    <source>
        <dbReference type="SAM" id="Phobius"/>
    </source>
</evidence>
<feature type="transmembrane region" description="Helical" evidence="5">
    <location>
        <begin position="53"/>
        <end position="74"/>
    </location>
</feature>
<dbReference type="PANTHER" id="PTHR10000">
    <property type="entry name" value="PHOSPHOSERINE PHOSPHATASE"/>
    <property type="match status" value="1"/>
</dbReference>
<name>A0A1M7N5R9_9FIRM</name>